<accession>A0A450SVR6</accession>
<proteinExistence type="predicted"/>
<evidence type="ECO:0000256" key="1">
    <source>
        <dbReference type="SAM" id="MobiDB-lite"/>
    </source>
</evidence>
<evidence type="ECO:0000313" key="4">
    <source>
        <dbReference type="EMBL" id="VFJ58076.1"/>
    </source>
</evidence>
<feature type="region of interest" description="Disordered" evidence="1">
    <location>
        <begin position="51"/>
        <end position="86"/>
    </location>
</feature>
<sequence>MAHDYKHAAKTASSANTSPPSGWLWFLAGLSIGLFIAVLAYLSAQYSAKDAGKRIGQPPRPEIVCPENTREPPKVAKPDKPTNTAGSDKTEFEFYTILPEREIRVSEYELRAQERTSEKAKTPVSGSMVGNYVLQVGSFRHIEDADQLKAALVLNGFDVEIQTVSTGNNDTWYRVRLGPYRNLDAVHEVRAELQKSGFSPLVLKEKN</sequence>
<name>A0A450SVR6_9GAMM</name>
<feature type="transmembrane region" description="Helical" evidence="2">
    <location>
        <begin position="23"/>
        <end position="44"/>
    </location>
</feature>
<dbReference type="Pfam" id="PF05036">
    <property type="entry name" value="SPOR"/>
    <property type="match status" value="1"/>
</dbReference>
<reference evidence="4" key="1">
    <citation type="submission" date="2019-02" db="EMBL/GenBank/DDBJ databases">
        <authorList>
            <person name="Gruber-Vodicka R. H."/>
            <person name="Seah K. B. B."/>
        </authorList>
    </citation>
    <scope>NUCLEOTIDE SEQUENCE</scope>
    <source>
        <strain evidence="4">BECK_DK161</strain>
    </source>
</reference>
<dbReference type="SUPFAM" id="SSF110997">
    <property type="entry name" value="Sporulation related repeat"/>
    <property type="match status" value="1"/>
</dbReference>
<protein>
    <submittedName>
        <fullName evidence="4">Sporulation related domain-containing protein</fullName>
    </submittedName>
</protein>
<dbReference type="InterPro" id="IPR052521">
    <property type="entry name" value="Cell_div_SPOR-domain"/>
</dbReference>
<dbReference type="PANTHER" id="PTHR38687">
    <property type="entry name" value="CELL DIVISION PROTEIN DEDD-RELATED"/>
    <property type="match status" value="1"/>
</dbReference>
<dbReference type="EMBL" id="CAADEY010000063">
    <property type="protein sequence ID" value="VFJ58076.1"/>
    <property type="molecule type" value="Genomic_DNA"/>
</dbReference>
<dbReference type="PANTHER" id="PTHR38687:SF1">
    <property type="entry name" value="CELL DIVISION PROTEIN DEDD"/>
    <property type="match status" value="1"/>
</dbReference>
<feature type="compositionally biased region" description="Basic and acidic residues" evidence="1">
    <location>
        <begin position="68"/>
        <end position="80"/>
    </location>
</feature>
<gene>
    <name evidence="4" type="ORF">BECKDK2373C_GA0170839_10639</name>
</gene>
<evidence type="ECO:0000256" key="2">
    <source>
        <dbReference type="SAM" id="Phobius"/>
    </source>
</evidence>
<dbReference type="Gene3D" id="3.30.70.1070">
    <property type="entry name" value="Sporulation related repeat"/>
    <property type="match status" value="1"/>
</dbReference>
<keyword evidence="2" id="KW-0812">Transmembrane</keyword>
<dbReference type="GO" id="GO:0032506">
    <property type="term" value="P:cytokinetic process"/>
    <property type="evidence" value="ECO:0007669"/>
    <property type="project" value="TreeGrafter"/>
</dbReference>
<keyword evidence="2" id="KW-0472">Membrane</keyword>
<dbReference type="GO" id="GO:0032153">
    <property type="term" value="C:cell division site"/>
    <property type="evidence" value="ECO:0007669"/>
    <property type="project" value="TreeGrafter"/>
</dbReference>
<dbReference type="AlphaFoldDB" id="A0A450SVR6"/>
<dbReference type="GO" id="GO:0042834">
    <property type="term" value="F:peptidoglycan binding"/>
    <property type="evidence" value="ECO:0007669"/>
    <property type="project" value="InterPro"/>
</dbReference>
<keyword evidence="2" id="KW-1133">Transmembrane helix</keyword>
<dbReference type="InterPro" id="IPR007730">
    <property type="entry name" value="SPOR-like_dom"/>
</dbReference>
<dbReference type="GO" id="GO:0030428">
    <property type="term" value="C:cell septum"/>
    <property type="evidence" value="ECO:0007669"/>
    <property type="project" value="TreeGrafter"/>
</dbReference>
<organism evidence="4">
    <name type="scientific">Candidatus Kentrum sp. DK</name>
    <dbReference type="NCBI Taxonomy" id="2126562"/>
    <lineage>
        <taxon>Bacteria</taxon>
        <taxon>Pseudomonadati</taxon>
        <taxon>Pseudomonadota</taxon>
        <taxon>Gammaproteobacteria</taxon>
        <taxon>Candidatus Kentrum</taxon>
    </lineage>
</organism>
<dbReference type="PROSITE" id="PS51724">
    <property type="entry name" value="SPOR"/>
    <property type="match status" value="1"/>
</dbReference>
<dbReference type="InterPro" id="IPR036680">
    <property type="entry name" value="SPOR-like_sf"/>
</dbReference>
<feature type="domain" description="SPOR" evidence="3">
    <location>
        <begin position="126"/>
        <end position="205"/>
    </location>
</feature>
<evidence type="ECO:0000259" key="3">
    <source>
        <dbReference type="PROSITE" id="PS51724"/>
    </source>
</evidence>